<sequence>MRPRSPHRAKFVRSTFTALVLVLVASACTPAPSDDASSPSEPATSVAGATTLPGEQGVAGSAPGGISEGVPPLSVLVATQPIVAPGGTITLTGPAALSGSLLLIGPGGDEVTGVFNDGTGSVDLPAGAPEGEWRAMVTGGTGAMAIGVVEVASTPSLLLVSDRARVAAGDAVTVTLYAAGLPDDTGILFGWGDLDWGAYFADEAADDDEPLGVLVPDDNGLLQIGSQPVALGDVVGVPLVMSGMEMAGLQAMAFSVTDTEVYLSNPLLLEACSTSSDVRGQIGGPGVVHVVSYGDGLRSAAAVSSNGTFSIDAPHGPMTLFAARDDDGVLDPVAIDLPCGATADVDMVTGIVEIGAGPIVEDAARDGGEAAVMDGGTVTLSGDRPATFDVEPVCQYRRGSVGVIFTTYDQDLPAVQLEIPAGDTSGTHPGTVEVTDWSSTTRSSSGDAV</sequence>
<name>A0A3B0STN1_9ZZZZ</name>
<organism evidence="2">
    <name type="scientific">hydrothermal vent metagenome</name>
    <dbReference type="NCBI Taxonomy" id="652676"/>
    <lineage>
        <taxon>unclassified sequences</taxon>
        <taxon>metagenomes</taxon>
        <taxon>ecological metagenomes</taxon>
    </lineage>
</organism>
<accession>A0A3B0STN1</accession>
<feature type="compositionally biased region" description="Polar residues" evidence="1">
    <location>
        <begin position="436"/>
        <end position="449"/>
    </location>
</feature>
<evidence type="ECO:0000256" key="1">
    <source>
        <dbReference type="SAM" id="MobiDB-lite"/>
    </source>
</evidence>
<protein>
    <submittedName>
        <fullName evidence="2">Uncharacterized protein</fullName>
    </submittedName>
</protein>
<dbReference type="AlphaFoldDB" id="A0A3B0STN1"/>
<dbReference type="EMBL" id="UOEI01000647">
    <property type="protein sequence ID" value="VAW08868.1"/>
    <property type="molecule type" value="Genomic_DNA"/>
</dbReference>
<reference evidence="2" key="1">
    <citation type="submission" date="2018-06" db="EMBL/GenBank/DDBJ databases">
        <authorList>
            <person name="Zhirakovskaya E."/>
        </authorList>
    </citation>
    <scope>NUCLEOTIDE SEQUENCE</scope>
</reference>
<feature type="region of interest" description="Disordered" evidence="1">
    <location>
        <begin position="420"/>
        <end position="449"/>
    </location>
</feature>
<feature type="region of interest" description="Disordered" evidence="1">
    <location>
        <begin position="30"/>
        <end position="65"/>
    </location>
</feature>
<feature type="compositionally biased region" description="Low complexity" evidence="1">
    <location>
        <begin position="30"/>
        <end position="45"/>
    </location>
</feature>
<proteinExistence type="predicted"/>
<dbReference type="PROSITE" id="PS51257">
    <property type="entry name" value="PROKAR_LIPOPROTEIN"/>
    <property type="match status" value="1"/>
</dbReference>
<evidence type="ECO:0000313" key="2">
    <source>
        <dbReference type="EMBL" id="VAW08868.1"/>
    </source>
</evidence>
<feature type="non-terminal residue" evidence="2">
    <location>
        <position position="449"/>
    </location>
</feature>
<gene>
    <name evidence="2" type="ORF">MNBD_ACTINO01-1097</name>
</gene>